<sequence>MAAAAYKAVRIVSLYQNAEIALLGLFVTLNAARQTGTEQLEQKIREIGAFPMPGKGYDHRAV</sequence>
<proteinExistence type="predicted"/>
<dbReference type="Proteomes" id="UP000766698">
    <property type="component" value="Unassembled WGS sequence"/>
</dbReference>
<reference evidence="2" key="1">
    <citation type="journal article" date="2020" name="Syst. Appl. Microbiol.">
        <title>Streptomyces alkaliterrae sp. nov., isolated from an alkaline soil, and emended descriptions of Streptomyces alkaliphilus, Streptomyces calidiresistens and Streptomyces durbertensis.</title>
        <authorList>
            <person name="Swiecimska M."/>
            <person name="Golinska P."/>
            <person name="Nouioui I."/>
            <person name="Wypij M."/>
            <person name="Rai M."/>
            <person name="Sangal V."/>
            <person name="Goodfellow M."/>
        </authorList>
    </citation>
    <scope>NUCLEOTIDE SEQUENCE [LARGE SCALE GENOMIC DNA]</scope>
    <source>
        <strain evidence="2">DSM 104538</strain>
    </source>
</reference>
<dbReference type="EMBL" id="WMLF01000644">
    <property type="protein sequence ID" value="MBB1246867.1"/>
    <property type="molecule type" value="Genomic_DNA"/>
</dbReference>
<evidence type="ECO:0000313" key="2">
    <source>
        <dbReference type="Proteomes" id="UP000766698"/>
    </source>
</evidence>
<evidence type="ECO:0000313" key="1">
    <source>
        <dbReference type="EMBL" id="MBB1246867.1"/>
    </source>
</evidence>
<comment type="caution">
    <text evidence="1">The sequence shown here is derived from an EMBL/GenBank/DDBJ whole genome shotgun (WGS) entry which is preliminary data.</text>
</comment>
<gene>
    <name evidence="1" type="ORF">GL263_25430</name>
</gene>
<dbReference type="RefSeq" id="WP_182858090.1">
    <property type="nucleotide sequence ID" value="NZ_WMLF01000644.1"/>
</dbReference>
<evidence type="ECO:0008006" key="3">
    <source>
        <dbReference type="Google" id="ProtNLM"/>
    </source>
</evidence>
<name>A0ABR6ENE7_9ACTN</name>
<organism evidence="1 2">
    <name type="scientific">Streptomyces durbertensis</name>
    <dbReference type="NCBI Taxonomy" id="2448886"/>
    <lineage>
        <taxon>Bacteria</taxon>
        <taxon>Bacillati</taxon>
        <taxon>Actinomycetota</taxon>
        <taxon>Actinomycetes</taxon>
        <taxon>Kitasatosporales</taxon>
        <taxon>Streptomycetaceae</taxon>
        <taxon>Streptomyces</taxon>
    </lineage>
</organism>
<keyword evidence="2" id="KW-1185">Reference proteome</keyword>
<protein>
    <recommendedName>
        <fullName evidence="3">Transposase</fullName>
    </recommendedName>
</protein>
<accession>A0ABR6ENE7</accession>